<protein>
    <submittedName>
        <fullName evidence="6">FimV/HubP family polar landmark protein</fullName>
    </submittedName>
</protein>
<feature type="region of interest" description="Disordered" evidence="2">
    <location>
        <begin position="551"/>
        <end position="585"/>
    </location>
</feature>
<dbReference type="InterPro" id="IPR020011">
    <property type="entry name" value="FimV_C"/>
</dbReference>
<feature type="coiled-coil region" evidence="1">
    <location>
        <begin position="370"/>
        <end position="404"/>
    </location>
</feature>
<keyword evidence="7" id="KW-1185">Reference proteome</keyword>
<dbReference type="Pfam" id="PF25800">
    <property type="entry name" value="FimV_N"/>
    <property type="match status" value="1"/>
</dbReference>
<feature type="signal peptide" evidence="4">
    <location>
        <begin position="1"/>
        <end position="18"/>
    </location>
</feature>
<evidence type="ECO:0000256" key="2">
    <source>
        <dbReference type="SAM" id="MobiDB-lite"/>
    </source>
</evidence>
<feature type="compositionally biased region" description="Pro residues" evidence="2">
    <location>
        <begin position="161"/>
        <end position="178"/>
    </location>
</feature>
<dbReference type="InterPro" id="IPR020012">
    <property type="entry name" value="LysM_FimV"/>
</dbReference>
<keyword evidence="4" id="KW-0732">Signal</keyword>
<keyword evidence="3" id="KW-1133">Transmembrane helix</keyword>
<keyword evidence="3" id="KW-0472">Membrane</keyword>
<reference evidence="7" key="1">
    <citation type="journal article" date="2019" name="Int. J. Syst. Evol. Microbiol.">
        <title>The Global Catalogue of Microorganisms (GCM) 10K type strain sequencing project: providing services to taxonomists for standard genome sequencing and annotation.</title>
        <authorList>
            <consortium name="The Broad Institute Genomics Platform"/>
            <consortium name="The Broad Institute Genome Sequencing Center for Infectious Disease"/>
            <person name="Wu L."/>
            <person name="Ma J."/>
        </authorList>
    </citation>
    <scope>NUCLEOTIDE SEQUENCE [LARGE SCALE GENOMIC DNA]</scope>
    <source>
        <strain evidence="7">CCUG 55585</strain>
    </source>
</reference>
<evidence type="ECO:0000313" key="6">
    <source>
        <dbReference type="EMBL" id="MFD0726449.1"/>
    </source>
</evidence>
<dbReference type="NCBIfam" id="TIGR03504">
    <property type="entry name" value="FimV_Cterm"/>
    <property type="match status" value="1"/>
</dbReference>
<evidence type="ECO:0000256" key="1">
    <source>
        <dbReference type="SAM" id="Coils"/>
    </source>
</evidence>
<feature type="compositionally biased region" description="Low complexity" evidence="2">
    <location>
        <begin position="551"/>
        <end position="569"/>
    </location>
</feature>
<dbReference type="InterPro" id="IPR057840">
    <property type="entry name" value="FimV_N"/>
</dbReference>
<dbReference type="RefSeq" id="WP_386824348.1">
    <property type="nucleotide sequence ID" value="NZ_JBHTIF010000002.1"/>
</dbReference>
<dbReference type="InterPro" id="IPR038440">
    <property type="entry name" value="FimV_C_sf"/>
</dbReference>
<dbReference type="SMART" id="SM00257">
    <property type="entry name" value="LysM"/>
    <property type="match status" value="1"/>
</dbReference>
<gene>
    <name evidence="6" type="ORF">ACFQ0E_12675</name>
</gene>
<name>A0ABW2YDB8_9GAMM</name>
<sequence>MSAVLAVAMFASPLSAWALGLGQIQVISQRDQPLLAEIPIISSDPTELETLQARLASPETFARIGLAPPQGIVSDLQFAVALSADGRPVIRVTSAAPVQQSLLTFLLEVNWGQGRLVREYSALVDTPQTAAAPVQPPIEEAVAEIGTVETPTSGTIVRAPEPLPPEPLPAQPPAPQPTRPGFAETPTAIPLDPQPAATASSSVAPAVPLPLPSASGQTHTVRPGETLAGIAGGLRRSYGLDQTIVALLRANPDAFIGGNANRLKAGAVLRIPDDAGIARYTPEEAALVVREQSAQWRGAGRALPQPPAVAGAPAGDASAAPAASGIRSARASAGARLEITPPSANDARKAGSRSGVSAGGEGDMLRQQELQQTRETLAARDAEVQELKTRVSELEQLQKKQNELIAMKDSELAAAQQRMAAAQGDASTGGIGLWAGVGGGLVLIALGAWWFLRRRVPVVAPAPAPPARRRDTERLAAAIPKAASPAPSAVSDPAAATESAADPAAPLPAEPAWSRMAKPAEPEAPKPKPAALGKPTWHAGAVDVAPLTAAARTPPTPAAAQPPAQTELPVGHDPSGFSPATPAPGQGRLDLALAYIDMGDRDAARELLQEVATRGATVELRREAERLLQELG</sequence>
<feature type="transmembrane region" description="Helical" evidence="3">
    <location>
        <begin position="431"/>
        <end position="452"/>
    </location>
</feature>
<keyword evidence="3" id="KW-0812">Transmembrane</keyword>
<feature type="compositionally biased region" description="Low complexity" evidence="2">
    <location>
        <begin position="480"/>
        <end position="504"/>
    </location>
</feature>
<dbReference type="Proteomes" id="UP001597110">
    <property type="component" value="Unassembled WGS sequence"/>
</dbReference>
<dbReference type="NCBIfam" id="TIGR03505">
    <property type="entry name" value="FimV_core"/>
    <property type="match status" value="1"/>
</dbReference>
<dbReference type="Gene3D" id="1.20.58.2200">
    <property type="match status" value="1"/>
</dbReference>
<evidence type="ECO:0000256" key="3">
    <source>
        <dbReference type="SAM" id="Phobius"/>
    </source>
</evidence>
<feature type="domain" description="LysM" evidence="5">
    <location>
        <begin position="217"/>
        <end position="271"/>
    </location>
</feature>
<feature type="compositionally biased region" description="Low complexity" evidence="2">
    <location>
        <begin position="308"/>
        <end position="325"/>
    </location>
</feature>
<evidence type="ECO:0000256" key="4">
    <source>
        <dbReference type="SAM" id="SignalP"/>
    </source>
</evidence>
<comment type="caution">
    <text evidence="6">The sequence shown here is derived from an EMBL/GenBank/DDBJ whole genome shotgun (WGS) entry which is preliminary data.</text>
</comment>
<feature type="region of interest" description="Disordered" evidence="2">
    <location>
        <begin position="480"/>
        <end position="535"/>
    </location>
</feature>
<feature type="region of interest" description="Disordered" evidence="2">
    <location>
        <begin position="159"/>
        <end position="203"/>
    </location>
</feature>
<dbReference type="EMBL" id="JBHTIF010000002">
    <property type="protein sequence ID" value="MFD0726449.1"/>
    <property type="molecule type" value="Genomic_DNA"/>
</dbReference>
<feature type="region of interest" description="Disordered" evidence="2">
    <location>
        <begin position="298"/>
        <end position="325"/>
    </location>
</feature>
<organism evidence="6 7">
    <name type="scientific">Lysobacter brunescens</name>
    <dbReference type="NCBI Taxonomy" id="262323"/>
    <lineage>
        <taxon>Bacteria</taxon>
        <taxon>Pseudomonadati</taxon>
        <taxon>Pseudomonadota</taxon>
        <taxon>Gammaproteobacteria</taxon>
        <taxon>Lysobacterales</taxon>
        <taxon>Lysobacteraceae</taxon>
        <taxon>Lysobacter</taxon>
    </lineage>
</organism>
<dbReference type="InterPro" id="IPR036779">
    <property type="entry name" value="LysM_dom_sf"/>
</dbReference>
<feature type="region of interest" description="Disordered" evidence="2">
    <location>
        <begin position="341"/>
        <end position="362"/>
    </location>
</feature>
<dbReference type="Gene3D" id="3.10.350.10">
    <property type="entry name" value="LysM domain"/>
    <property type="match status" value="1"/>
</dbReference>
<proteinExistence type="predicted"/>
<evidence type="ECO:0000259" key="5">
    <source>
        <dbReference type="PROSITE" id="PS51782"/>
    </source>
</evidence>
<dbReference type="InterPro" id="IPR018392">
    <property type="entry name" value="LysM"/>
</dbReference>
<dbReference type="CDD" id="cd00118">
    <property type="entry name" value="LysM"/>
    <property type="match status" value="1"/>
</dbReference>
<keyword evidence="1" id="KW-0175">Coiled coil</keyword>
<accession>A0ABW2YDB8</accession>
<dbReference type="PROSITE" id="PS51782">
    <property type="entry name" value="LYSM"/>
    <property type="match status" value="1"/>
</dbReference>
<evidence type="ECO:0000313" key="7">
    <source>
        <dbReference type="Proteomes" id="UP001597110"/>
    </source>
</evidence>
<feature type="chain" id="PRO_5046872539" evidence="4">
    <location>
        <begin position="19"/>
        <end position="632"/>
    </location>
</feature>